<keyword evidence="2" id="KW-0472">Membrane</keyword>
<reference evidence="4 5" key="1">
    <citation type="journal article" date="2023" name="bioRxiv">
        <title>High-quality genome assemblies of four members of thePodospora anserinaspecies complex.</title>
        <authorList>
            <person name="Ament-Velasquez S.L."/>
            <person name="Vogan A.A."/>
            <person name="Wallerman O."/>
            <person name="Hartmann F."/>
            <person name="Gautier V."/>
            <person name="Silar P."/>
            <person name="Giraud T."/>
            <person name="Johannesson H."/>
        </authorList>
    </citation>
    <scope>NUCLEOTIDE SEQUENCE [LARGE SCALE GENOMIC DNA]</scope>
    <source>
        <strain evidence="4 5">CBS 415.72m</strain>
    </source>
</reference>
<feature type="compositionally biased region" description="Gly residues" evidence="1">
    <location>
        <begin position="373"/>
        <end position="390"/>
    </location>
</feature>
<feature type="chain" id="PRO_5046419568" evidence="3">
    <location>
        <begin position="23"/>
        <end position="476"/>
    </location>
</feature>
<accession>A0ABR0GYC8</accession>
<proteinExistence type="predicted"/>
<keyword evidence="2" id="KW-0812">Transmembrane</keyword>
<comment type="caution">
    <text evidence="4">The sequence shown here is derived from an EMBL/GenBank/DDBJ whole genome shotgun (WGS) entry which is preliminary data.</text>
</comment>
<evidence type="ECO:0000256" key="2">
    <source>
        <dbReference type="SAM" id="Phobius"/>
    </source>
</evidence>
<sequence>MARMRSFARLVAIASLSQITAASFWTATEIYVERQYASPYGCDRPGGFTQTIASCTTTETRNPLLVTHTSLLPDITPTSTTTSYYSSWDLDVVQYHYPTDAYPKSDLATYDGYGLSTHTWLVDVTLTAPTSCPTPFEYTTETNLEYWAYVPSVLTPIMSSKASVETHVMTRVDEMYSYVSPNYEGIRYTTTSHMTYTTFHVKATDLPPIRRPESQGSTYYDDIYYNYMRHCFLPGEEDPRIRAANCPYTYAGQCSKIKPWILILAIALPIIFLIGFVENYFWFTRLMQGKGCFRCGTVAWCFLIYLFMIFFVTYEHKRSPEDQERLRLLWKGMPLGMRLKLWLEWGFRQKYPEHLLGSRVPVNVQEGMEMRQTGGGGGGGGGRARGGAGDLDGDMLLPAYPGPPSSSIGDAHSMESGNTSAHRGPVLGNPNAVLGPVLGSGSVVIGPTMTSVQPTPASPRRQETDERIGDGVIRAV</sequence>
<feature type="region of interest" description="Disordered" evidence="1">
    <location>
        <begin position="449"/>
        <end position="476"/>
    </location>
</feature>
<name>A0ABR0GYC8_9PEZI</name>
<feature type="transmembrane region" description="Helical" evidence="2">
    <location>
        <begin position="295"/>
        <end position="314"/>
    </location>
</feature>
<feature type="signal peptide" evidence="3">
    <location>
        <begin position="1"/>
        <end position="22"/>
    </location>
</feature>
<dbReference type="EMBL" id="JAFFHA010000001">
    <property type="protein sequence ID" value="KAK4660732.1"/>
    <property type="molecule type" value="Genomic_DNA"/>
</dbReference>
<evidence type="ECO:0000313" key="4">
    <source>
        <dbReference type="EMBL" id="KAK4660732.1"/>
    </source>
</evidence>
<feature type="compositionally biased region" description="Basic and acidic residues" evidence="1">
    <location>
        <begin position="460"/>
        <end position="469"/>
    </location>
</feature>
<gene>
    <name evidence="4" type="ORF">QC762_121590</name>
</gene>
<keyword evidence="3" id="KW-0732">Signal</keyword>
<dbReference type="Proteomes" id="UP001323405">
    <property type="component" value="Unassembled WGS sequence"/>
</dbReference>
<keyword evidence="2" id="KW-1133">Transmembrane helix</keyword>
<evidence type="ECO:0000313" key="5">
    <source>
        <dbReference type="Proteomes" id="UP001323405"/>
    </source>
</evidence>
<evidence type="ECO:0000256" key="1">
    <source>
        <dbReference type="SAM" id="MobiDB-lite"/>
    </source>
</evidence>
<feature type="region of interest" description="Disordered" evidence="1">
    <location>
        <begin position="369"/>
        <end position="428"/>
    </location>
</feature>
<dbReference type="GeneID" id="87906492"/>
<organism evidence="4 5">
    <name type="scientific">Podospora pseudocomata</name>
    <dbReference type="NCBI Taxonomy" id="2093779"/>
    <lineage>
        <taxon>Eukaryota</taxon>
        <taxon>Fungi</taxon>
        <taxon>Dikarya</taxon>
        <taxon>Ascomycota</taxon>
        <taxon>Pezizomycotina</taxon>
        <taxon>Sordariomycetes</taxon>
        <taxon>Sordariomycetidae</taxon>
        <taxon>Sordariales</taxon>
        <taxon>Podosporaceae</taxon>
        <taxon>Podospora</taxon>
    </lineage>
</organism>
<keyword evidence="5" id="KW-1185">Reference proteome</keyword>
<dbReference type="RefSeq" id="XP_062749702.1">
    <property type="nucleotide sequence ID" value="XM_062886585.1"/>
</dbReference>
<protein>
    <submittedName>
        <fullName evidence="4">Uncharacterized protein</fullName>
    </submittedName>
</protein>
<feature type="transmembrane region" description="Helical" evidence="2">
    <location>
        <begin position="260"/>
        <end position="283"/>
    </location>
</feature>
<evidence type="ECO:0000256" key="3">
    <source>
        <dbReference type="SAM" id="SignalP"/>
    </source>
</evidence>